<gene>
    <name evidence="1" type="ORF">SAMN05444158_1457</name>
</gene>
<proteinExistence type="predicted"/>
<protein>
    <submittedName>
        <fullName evidence="1">Uncharacterized protein</fullName>
    </submittedName>
</protein>
<accession>A0A1H1QM91</accession>
<evidence type="ECO:0000313" key="1">
    <source>
        <dbReference type="EMBL" id="SDS24572.1"/>
    </source>
</evidence>
<dbReference type="EMBL" id="LT629750">
    <property type="protein sequence ID" value="SDS24572.1"/>
    <property type="molecule type" value="Genomic_DNA"/>
</dbReference>
<keyword evidence="2" id="KW-1185">Reference proteome</keyword>
<name>A0A1H1QM91_9BRAD</name>
<organism evidence="1 2">
    <name type="scientific">Bradyrhizobium canariense</name>
    <dbReference type="NCBI Taxonomy" id="255045"/>
    <lineage>
        <taxon>Bacteria</taxon>
        <taxon>Pseudomonadati</taxon>
        <taxon>Pseudomonadota</taxon>
        <taxon>Alphaproteobacteria</taxon>
        <taxon>Hyphomicrobiales</taxon>
        <taxon>Nitrobacteraceae</taxon>
        <taxon>Bradyrhizobium</taxon>
    </lineage>
</organism>
<dbReference type="AlphaFoldDB" id="A0A1H1QM91"/>
<sequence length="131" mass="13163">MEPAGVWSADCGGSRARAMLTRQPVCETEIVPSLHSKLGGEASAAGAGFGGAAACSGAGTCATGFCDKAQPAHQSTMNKAEPVRIASLPEGYSSGRHDWFAPASTGQLINSPSTDTTAQLDSDMGAVFTAA</sequence>
<dbReference type="Proteomes" id="UP000243904">
    <property type="component" value="Chromosome I"/>
</dbReference>
<evidence type="ECO:0000313" key="2">
    <source>
        <dbReference type="Proteomes" id="UP000243904"/>
    </source>
</evidence>
<reference evidence="2" key="1">
    <citation type="submission" date="2016-10" db="EMBL/GenBank/DDBJ databases">
        <authorList>
            <person name="Varghese N."/>
            <person name="Submissions S."/>
        </authorList>
    </citation>
    <scope>NUCLEOTIDE SEQUENCE [LARGE SCALE GENOMIC DNA]</scope>
    <source>
        <strain evidence="2">GAS369</strain>
    </source>
</reference>